<dbReference type="Proteomes" id="UP000011863">
    <property type="component" value="Chromosome"/>
</dbReference>
<feature type="transmembrane region" description="Helical" evidence="2">
    <location>
        <begin position="131"/>
        <end position="149"/>
    </location>
</feature>
<dbReference type="KEGG" id="aym:YM304_39090"/>
<dbReference type="SUPFAM" id="SSF54001">
    <property type="entry name" value="Cysteine proteinases"/>
    <property type="match status" value="1"/>
</dbReference>
<proteinExistence type="predicted"/>
<keyword evidence="5" id="KW-1185">Reference proteome</keyword>
<dbReference type="PANTHER" id="PTHR42736:SF1">
    <property type="entry name" value="PROTEIN-GLUTAMINE GAMMA-GLUTAMYLTRANSFERASE"/>
    <property type="match status" value="1"/>
</dbReference>
<dbReference type="InterPro" id="IPR002931">
    <property type="entry name" value="Transglutaminase-like"/>
</dbReference>
<organism evidence="4 5">
    <name type="scientific">Ilumatobacter coccineus (strain NBRC 103263 / KCTC 29153 / YM16-304)</name>
    <dbReference type="NCBI Taxonomy" id="1313172"/>
    <lineage>
        <taxon>Bacteria</taxon>
        <taxon>Bacillati</taxon>
        <taxon>Actinomycetota</taxon>
        <taxon>Acidimicrobiia</taxon>
        <taxon>Acidimicrobiales</taxon>
        <taxon>Ilumatobacteraceae</taxon>
        <taxon>Ilumatobacter</taxon>
    </lineage>
</organism>
<dbReference type="AlphaFoldDB" id="A0A6C7ED26"/>
<dbReference type="SMART" id="SM00460">
    <property type="entry name" value="TGc"/>
    <property type="match status" value="1"/>
</dbReference>
<feature type="compositionally biased region" description="Acidic residues" evidence="1">
    <location>
        <begin position="503"/>
        <end position="516"/>
    </location>
</feature>
<reference evidence="4 5" key="1">
    <citation type="journal article" date="2013" name="Int. J. Syst. Evol. Microbiol.">
        <title>Ilumatobacter nonamiense sp. nov. and Ilumatobacter coccineum sp. nov., isolated from seashore sand.</title>
        <authorList>
            <person name="Matsumoto A."/>
            <person name="Kasai H."/>
            <person name="Matsuo Y."/>
            <person name="Shizuri Y."/>
            <person name="Ichikawa N."/>
            <person name="Fujita N."/>
            <person name="Omura S."/>
            <person name="Takahashi Y."/>
        </authorList>
    </citation>
    <scope>NUCLEOTIDE SEQUENCE [LARGE SCALE GENOMIC DNA]</scope>
    <source>
        <strain evidence="5">NBRC 103263 / KCTC 29153 / YM16-304</strain>
    </source>
</reference>
<feature type="transmembrane region" description="Helical" evidence="2">
    <location>
        <begin position="155"/>
        <end position="171"/>
    </location>
</feature>
<keyword evidence="2" id="KW-1133">Transmembrane helix</keyword>
<evidence type="ECO:0000259" key="3">
    <source>
        <dbReference type="SMART" id="SM00460"/>
    </source>
</evidence>
<evidence type="ECO:0000256" key="2">
    <source>
        <dbReference type="SAM" id="Phobius"/>
    </source>
</evidence>
<feature type="transmembrane region" description="Helical" evidence="2">
    <location>
        <begin position="105"/>
        <end position="124"/>
    </location>
</feature>
<evidence type="ECO:0000313" key="5">
    <source>
        <dbReference type="Proteomes" id="UP000011863"/>
    </source>
</evidence>
<feature type="transmembrane region" description="Helical" evidence="2">
    <location>
        <begin position="191"/>
        <end position="210"/>
    </location>
</feature>
<feature type="compositionally biased region" description="Pro residues" evidence="1">
    <location>
        <begin position="524"/>
        <end position="534"/>
    </location>
</feature>
<gene>
    <name evidence="4" type="ORF">YM304_39090</name>
</gene>
<keyword evidence="2" id="KW-0472">Membrane</keyword>
<dbReference type="EMBL" id="AP012057">
    <property type="protein sequence ID" value="BAN04223.1"/>
    <property type="molecule type" value="Genomic_DNA"/>
</dbReference>
<accession>A0A6C7ED26</accession>
<feature type="domain" description="Transglutaminase-like" evidence="3">
    <location>
        <begin position="429"/>
        <end position="503"/>
    </location>
</feature>
<dbReference type="PANTHER" id="PTHR42736">
    <property type="entry name" value="PROTEIN-GLUTAMINE GAMMA-GLUTAMYLTRANSFERASE"/>
    <property type="match status" value="1"/>
</dbReference>
<keyword evidence="2" id="KW-0812">Transmembrane</keyword>
<dbReference type="InterPro" id="IPR038765">
    <property type="entry name" value="Papain-like_cys_pep_sf"/>
</dbReference>
<dbReference type="InterPro" id="IPR052901">
    <property type="entry name" value="Bact_TGase-like"/>
</dbReference>
<feature type="transmembrane region" description="Helical" evidence="2">
    <location>
        <begin position="56"/>
        <end position="73"/>
    </location>
</feature>
<dbReference type="Gene3D" id="3.10.620.30">
    <property type="match status" value="1"/>
</dbReference>
<evidence type="ECO:0000313" key="4">
    <source>
        <dbReference type="EMBL" id="BAN04223.1"/>
    </source>
</evidence>
<dbReference type="Pfam" id="PF01841">
    <property type="entry name" value="Transglut_core"/>
    <property type="match status" value="1"/>
</dbReference>
<name>A0A6C7ED26_ILUCY</name>
<feature type="transmembrane region" description="Helical" evidence="2">
    <location>
        <begin position="564"/>
        <end position="585"/>
    </location>
</feature>
<feature type="transmembrane region" description="Helical" evidence="2">
    <location>
        <begin position="33"/>
        <end position="49"/>
    </location>
</feature>
<feature type="region of interest" description="Disordered" evidence="1">
    <location>
        <begin position="503"/>
        <end position="541"/>
    </location>
</feature>
<sequence>MGVLRLRVVVLGLMGVVLAIAAGDIFDQVRWELLIAPAAVALVALALLERNAVARVVGGLVALVGGVAGAALLDGGDGSDVRVAFSSGPQRLLSTDWPSPIRPDLLATTAMGVGALVWVAAELARLRRLHLVPLMPMGVAHVLVIALSAPNGVGLHWLVPIGLLAAVFALFRPELGLGERWTLLAGERRLVPLTAIAVGLAAAIALPLAFADRADPRRNDQPESALTLLDPIEATLALQNIDPPVDLHEIRIDGTDAAPARWRTAALVAYDGRRWAPALTLRPIGRRLAPDADDAISGTLSFLDDDLQLIPLPGGAITVDTAIETDPDRTIVRLADRPTAGQEVRFSARVEPRPSAVAPGSIGTRELDETVSGLTEFAEAIIADEADGAPPADVLGRLQLIESAMRNDFLLDPVASGGGLQRTLIVRFIRDTRRGNSEQFATSFVLLARSLGVDARVATGFEVSPDRVERDDNGASIVLSSSDAAVWPEVSVDGEWLAFDPVPDEEVSEATEEPPEEQVQTPAAPQPPIAPPPESTDDPVVTEADDIATDDDALPTVVRVGLQAAAVVGALLVPLLLLVALILGVKWRRRRRRLSGPPDTRIRGAWTVATNQLVDAGMSIGPAATNNEIADGGVEFAPTADRELHRLAVLASAATFGRPARPDLLAEDANACLGQVEHSLAAERTRWQRIRWRLSLRSLRSSTRSPV</sequence>
<evidence type="ECO:0000256" key="1">
    <source>
        <dbReference type="SAM" id="MobiDB-lite"/>
    </source>
</evidence>
<protein>
    <recommendedName>
        <fullName evidence="3">Transglutaminase-like domain-containing protein</fullName>
    </recommendedName>
</protein>